<sequence length="173" mass="19303">MLKFSRHHALQRTTEEFHISSCQHAAPINIQICQPTYGEENRNIVFAGLYKERIKGFSGTMGGDQCAKYPGNMICRIAENASKTGVSNIGEALGEFRELNANVGNGNEEKEIIYQPADEEAFNDMGSGEPVFITDEPARYKRKSCQLIPFKCYHHKTGFLANAKHERAADACN</sequence>
<reference evidence="3" key="1">
    <citation type="submission" date="2016-06" db="UniProtKB">
        <authorList>
            <consortium name="WormBaseParasite"/>
        </authorList>
    </citation>
    <scope>IDENTIFICATION</scope>
</reference>
<reference evidence="1 2" key="2">
    <citation type="submission" date="2018-11" db="EMBL/GenBank/DDBJ databases">
        <authorList>
            <consortium name="Pathogen Informatics"/>
        </authorList>
    </citation>
    <scope>NUCLEOTIDE SEQUENCE [LARGE SCALE GENOMIC DNA]</scope>
</reference>
<dbReference type="WBParaSite" id="GPUH_0002459901-mRNA-1">
    <property type="protein sequence ID" value="GPUH_0002459901-mRNA-1"/>
    <property type="gene ID" value="GPUH_0002459901"/>
</dbReference>
<dbReference type="Proteomes" id="UP000271098">
    <property type="component" value="Unassembled WGS sequence"/>
</dbReference>
<proteinExistence type="predicted"/>
<protein>
    <submittedName>
        <fullName evidence="1 3">Uncharacterized protein</fullName>
    </submittedName>
</protein>
<keyword evidence="2" id="KW-1185">Reference proteome</keyword>
<evidence type="ECO:0000313" key="2">
    <source>
        <dbReference type="Proteomes" id="UP000271098"/>
    </source>
</evidence>
<dbReference type="EMBL" id="UYRT01101609">
    <property type="protein sequence ID" value="VDN43016.1"/>
    <property type="molecule type" value="Genomic_DNA"/>
</dbReference>
<dbReference type="AlphaFoldDB" id="A0A183EUC8"/>
<accession>A0A183EUC8</accession>
<organism evidence="3">
    <name type="scientific">Gongylonema pulchrum</name>
    <dbReference type="NCBI Taxonomy" id="637853"/>
    <lineage>
        <taxon>Eukaryota</taxon>
        <taxon>Metazoa</taxon>
        <taxon>Ecdysozoa</taxon>
        <taxon>Nematoda</taxon>
        <taxon>Chromadorea</taxon>
        <taxon>Rhabditida</taxon>
        <taxon>Spirurina</taxon>
        <taxon>Spiruromorpha</taxon>
        <taxon>Spiruroidea</taxon>
        <taxon>Gongylonematidae</taxon>
        <taxon>Gongylonema</taxon>
    </lineage>
</organism>
<evidence type="ECO:0000313" key="1">
    <source>
        <dbReference type="EMBL" id="VDN43016.1"/>
    </source>
</evidence>
<name>A0A183EUC8_9BILA</name>
<evidence type="ECO:0000313" key="3">
    <source>
        <dbReference type="WBParaSite" id="GPUH_0002459901-mRNA-1"/>
    </source>
</evidence>
<gene>
    <name evidence="1" type="ORF">GPUH_LOCUS24571</name>
</gene>